<gene>
    <name evidence="1" type="ORF">WUBG_18982</name>
</gene>
<reference evidence="2" key="1">
    <citation type="submission" date="2012-08" db="EMBL/GenBank/DDBJ databases">
        <title>The Genome Sequence of Wuchereria bancrofti.</title>
        <authorList>
            <person name="Nutman T.B."/>
            <person name="Fink D.L."/>
            <person name="Russ C."/>
            <person name="Young S."/>
            <person name="Zeng Q."/>
            <person name="Koehrsen M."/>
            <person name="Alvarado L."/>
            <person name="Berlin A."/>
            <person name="Chapman S.B."/>
            <person name="Chen Z."/>
            <person name="Freedman E."/>
            <person name="Gellesch M."/>
            <person name="Goldberg J."/>
            <person name="Griggs A."/>
            <person name="Gujja S."/>
            <person name="Heilman E.R."/>
            <person name="Heiman D."/>
            <person name="Hepburn T."/>
            <person name="Howarth C."/>
            <person name="Jen D."/>
            <person name="Larson L."/>
            <person name="Lewis B."/>
            <person name="Mehta T."/>
            <person name="Park D."/>
            <person name="Pearson M."/>
            <person name="Roberts A."/>
            <person name="Saif S."/>
            <person name="Shea T."/>
            <person name="Shenoy N."/>
            <person name="Sisk P."/>
            <person name="Stolte C."/>
            <person name="Sykes S."/>
            <person name="Walk T."/>
            <person name="White J."/>
            <person name="Yandava C."/>
            <person name="Haas B."/>
            <person name="Henn M.R."/>
            <person name="Nusbaum C."/>
            <person name="Birren B."/>
        </authorList>
    </citation>
    <scope>NUCLEOTIDE SEQUENCE [LARGE SCALE GENOMIC DNA]</scope>
    <source>
        <strain evidence="2">NA</strain>
    </source>
</reference>
<dbReference type="AlphaFoldDB" id="J9A876"/>
<dbReference type="Proteomes" id="UP000004810">
    <property type="component" value="Unassembled WGS sequence"/>
</dbReference>
<organism evidence="1 2">
    <name type="scientific">Wuchereria bancrofti</name>
    <dbReference type="NCBI Taxonomy" id="6293"/>
    <lineage>
        <taxon>Eukaryota</taxon>
        <taxon>Metazoa</taxon>
        <taxon>Ecdysozoa</taxon>
        <taxon>Nematoda</taxon>
        <taxon>Chromadorea</taxon>
        <taxon>Rhabditida</taxon>
        <taxon>Spirurina</taxon>
        <taxon>Spiruromorpha</taxon>
        <taxon>Filarioidea</taxon>
        <taxon>Onchocercidae</taxon>
        <taxon>Wuchereria</taxon>
    </lineage>
</organism>
<proteinExistence type="predicted"/>
<evidence type="ECO:0000313" key="2">
    <source>
        <dbReference type="Proteomes" id="UP000004810"/>
    </source>
</evidence>
<dbReference type="EMBL" id="ADBV01023492">
    <property type="protein sequence ID" value="EJW70110.1"/>
    <property type="molecule type" value="Genomic_DNA"/>
</dbReference>
<comment type="caution">
    <text evidence="1">The sequence shown here is derived from an EMBL/GenBank/DDBJ whole genome shotgun (WGS) entry which is preliminary data.</text>
</comment>
<sequence length="112" mass="12666">NSLVALALSGHFCASYSVSQIPDGECVRYASIREYFVLCCCYKTPELCAYTISNKSLNNVKANREIWETNIEVRNSLLANELGKNTYDTPTSSWTYRDFIYSAPTTFGKFYG</sequence>
<evidence type="ECO:0000313" key="1">
    <source>
        <dbReference type="EMBL" id="EJW70110.1"/>
    </source>
</evidence>
<protein>
    <submittedName>
        <fullName evidence="1">Uncharacterized protein</fullName>
    </submittedName>
</protein>
<name>J9A876_WUCBA</name>
<accession>J9A876</accession>
<feature type="non-terminal residue" evidence="1">
    <location>
        <position position="1"/>
    </location>
</feature>